<evidence type="ECO:0000256" key="2">
    <source>
        <dbReference type="ARBA" id="ARBA00023015"/>
    </source>
</evidence>
<dbReference type="InterPro" id="IPR039425">
    <property type="entry name" value="RNA_pol_sigma-70-like"/>
</dbReference>
<evidence type="ECO:0000259" key="6">
    <source>
        <dbReference type="Pfam" id="PF08281"/>
    </source>
</evidence>
<feature type="domain" description="RNA polymerase sigma-70 region 2" evidence="5">
    <location>
        <begin position="20"/>
        <end position="88"/>
    </location>
</feature>
<dbReference type="InterPro" id="IPR014284">
    <property type="entry name" value="RNA_pol_sigma-70_dom"/>
</dbReference>
<dbReference type="Gene3D" id="1.10.10.10">
    <property type="entry name" value="Winged helix-like DNA-binding domain superfamily/Winged helix DNA-binding domain"/>
    <property type="match status" value="1"/>
</dbReference>
<evidence type="ECO:0000313" key="8">
    <source>
        <dbReference type="Proteomes" id="UP001147700"/>
    </source>
</evidence>
<keyword evidence="2" id="KW-0805">Transcription regulation</keyword>
<evidence type="ECO:0000313" key="7">
    <source>
        <dbReference type="EMBL" id="MDA0139367.1"/>
    </source>
</evidence>
<proteinExistence type="inferred from homology"/>
<dbReference type="InterPro" id="IPR013249">
    <property type="entry name" value="RNA_pol_sigma70_r4_t2"/>
</dbReference>
<sequence length="189" mass="20886">MPDISASMERSAAERRFRALFDTHRRLVLGYALRRVDEPADAADVVAETFLIAWRRLGDVPEGEAARAWLLATARRVLANQRRGERRRGGLADRLAGELAAAVPVVDESDGVVRRALAQLSEDDRELLLLAGWDGLSPGEIAAMTGTLAVTVRSRLHRARRRLRAELTALGWEEGDPARFRSAPERTVA</sequence>
<dbReference type="NCBIfam" id="TIGR02937">
    <property type="entry name" value="sigma70-ECF"/>
    <property type="match status" value="1"/>
</dbReference>
<dbReference type="EMBL" id="JAPCID010000024">
    <property type="protein sequence ID" value="MDA0139367.1"/>
    <property type="molecule type" value="Genomic_DNA"/>
</dbReference>
<gene>
    <name evidence="7" type="ORF">OJ962_17825</name>
</gene>
<dbReference type="SUPFAM" id="SSF88946">
    <property type="entry name" value="Sigma2 domain of RNA polymerase sigma factors"/>
    <property type="match status" value="1"/>
</dbReference>
<feature type="domain" description="RNA polymerase sigma factor 70 region 4 type 2" evidence="6">
    <location>
        <begin position="113"/>
        <end position="163"/>
    </location>
</feature>
<protein>
    <submittedName>
        <fullName evidence="7">Sigma-70 family RNA polymerase sigma factor</fullName>
    </submittedName>
</protein>
<organism evidence="7 8">
    <name type="scientific">Solirubrobacter deserti</name>
    <dbReference type="NCBI Taxonomy" id="2282478"/>
    <lineage>
        <taxon>Bacteria</taxon>
        <taxon>Bacillati</taxon>
        <taxon>Actinomycetota</taxon>
        <taxon>Thermoleophilia</taxon>
        <taxon>Solirubrobacterales</taxon>
        <taxon>Solirubrobacteraceae</taxon>
        <taxon>Solirubrobacter</taxon>
    </lineage>
</organism>
<dbReference type="PANTHER" id="PTHR43133:SF25">
    <property type="entry name" value="RNA POLYMERASE SIGMA FACTOR RFAY-RELATED"/>
    <property type="match status" value="1"/>
</dbReference>
<dbReference type="PANTHER" id="PTHR43133">
    <property type="entry name" value="RNA POLYMERASE ECF-TYPE SIGMA FACTO"/>
    <property type="match status" value="1"/>
</dbReference>
<reference evidence="7" key="1">
    <citation type="submission" date="2022-10" db="EMBL/GenBank/DDBJ databases">
        <title>The WGS of Solirubrobacter sp. CPCC 204708.</title>
        <authorList>
            <person name="Jiang Z."/>
        </authorList>
    </citation>
    <scope>NUCLEOTIDE SEQUENCE</scope>
    <source>
        <strain evidence="7">CPCC 204708</strain>
    </source>
</reference>
<dbReference type="Gene3D" id="1.10.1740.10">
    <property type="match status" value="1"/>
</dbReference>
<dbReference type="InterPro" id="IPR007627">
    <property type="entry name" value="RNA_pol_sigma70_r2"/>
</dbReference>
<comment type="similarity">
    <text evidence="1">Belongs to the sigma-70 factor family. ECF subfamily.</text>
</comment>
<name>A0ABT4RLH9_9ACTN</name>
<keyword evidence="4" id="KW-0804">Transcription</keyword>
<dbReference type="InterPro" id="IPR013325">
    <property type="entry name" value="RNA_pol_sigma_r2"/>
</dbReference>
<evidence type="ECO:0000259" key="5">
    <source>
        <dbReference type="Pfam" id="PF04542"/>
    </source>
</evidence>
<dbReference type="Pfam" id="PF08281">
    <property type="entry name" value="Sigma70_r4_2"/>
    <property type="match status" value="1"/>
</dbReference>
<evidence type="ECO:0000256" key="1">
    <source>
        <dbReference type="ARBA" id="ARBA00010641"/>
    </source>
</evidence>
<dbReference type="Pfam" id="PF04542">
    <property type="entry name" value="Sigma70_r2"/>
    <property type="match status" value="1"/>
</dbReference>
<evidence type="ECO:0000256" key="4">
    <source>
        <dbReference type="ARBA" id="ARBA00023163"/>
    </source>
</evidence>
<dbReference type="SUPFAM" id="SSF88659">
    <property type="entry name" value="Sigma3 and sigma4 domains of RNA polymerase sigma factors"/>
    <property type="match status" value="1"/>
</dbReference>
<comment type="caution">
    <text evidence="7">The sequence shown here is derived from an EMBL/GenBank/DDBJ whole genome shotgun (WGS) entry which is preliminary data.</text>
</comment>
<dbReference type="InterPro" id="IPR036388">
    <property type="entry name" value="WH-like_DNA-bd_sf"/>
</dbReference>
<dbReference type="Proteomes" id="UP001147700">
    <property type="component" value="Unassembled WGS sequence"/>
</dbReference>
<evidence type="ECO:0000256" key="3">
    <source>
        <dbReference type="ARBA" id="ARBA00023082"/>
    </source>
</evidence>
<dbReference type="InterPro" id="IPR013324">
    <property type="entry name" value="RNA_pol_sigma_r3/r4-like"/>
</dbReference>
<keyword evidence="3" id="KW-0731">Sigma factor</keyword>
<keyword evidence="8" id="KW-1185">Reference proteome</keyword>
<accession>A0ABT4RLH9</accession>